<dbReference type="InterPro" id="IPR046947">
    <property type="entry name" value="LytR-like"/>
</dbReference>
<dbReference type="InterPro" id="IPR007492">
    <property type="entry name" value="LytTR_DNA-bd_dom"/>
</dbReference>
<evidence type="ECO:0000313" key="3">
    <source>
        <dbReference type="EMBL" id="RXG26899.1"/>
    </source>
</evidence>
<dbReference type="PROSITE" id="PS50930">
    <property type="entry name" value="HTH_LYTTR"/>
    <property type="match status" value="1"/>
</dbReference>
<keyword evidence="1" id="KW-0812">Transmembrane</keyword>
<comment type="caution">
    <text evidence="3">The sequence shown here is derived from an EMBL/GenBank/DDBJ whole genome shotgun (WGS) entry which is preliminary data.</text>
</comment>
<feature type="domain" description="HTH LytTR-type" evidence="2">
    <location>
        <begin position="197"/>
        <end position="262"/>
    </location>
</feature>
<dbReference type="PANTHER" id="PTHR37299">
    <property type="entry name" value="TRANSCRIPTIONAL REGULATOR-RELATED"/>
    <property type="match status" value="1"/>
</dbReference>
<evidence type="ECO:0000259" key="2">
    <source>
        <dbReference type="PROSITE" id="PS50930"/>
    </source>
</evidence>
<dbReference type="AlphaFoldDB" id="A0A4V1KS16"/>
<dbReference type="STRING" id="1122159.SAMN02745246_02412"/>
<proteinExistence type="predicted"/>
<dbReference type="Gene3D" id="2.40.50.1020">
    <property type="entry name" value="LytTr DNA-binding domain"/>
    <property type="match status" value="1"/>
</dbReference>
<dbReference type="RefSeq" id="WP_073099480.1">
    <property type="nucleotide sequence ID" value="NZ_QOVL01000018.1"/>
</dbReference>
<feature type="transmembrane region" description="Helical" evidence="1">
    <location>
        <begin position="119"/>
        <end position="142"/>
    </location>
</feature>
<name>A0A4V1KS16_9FLAO</name>
<protein>
    <submittedName>
        <fullName evidence="3">LytTR family transcriptional regulator</fullName>
    </submittedName>
</protein>
<feature type="transmembrane region" description="Helical" evidence="1">
    <location>
        <begin position="12"/>
        <end position="31"/>
    </location>
</feature>
<evidence type="ECO:0000313" key="4">
    <source>
        <dbReference type="Proteomes" id="UP000290608"/>
    </source>
</evidence>
<keyword evidence="1" id="KW-1133">Transmembrane helix</keyword>
<feature type="transmembrane region" description="Helical" evidence="1">
    <location>
        <begin position="51"/>
        <end position="72"/>
    </location>
</feature>
<organism evidence="3 4">
    <name type="scientific">Leeuwenhoekiella marinoflava</name>
    <dbReference type="NCBI Taxonomy" id="988"/>
    <lineage>
        <taxon>Bacteria</taxon>
        <taxon>Pseudomonadati</taxon>
        <taxon>Bacteroidota</taxon>
        <taxon>Flavobacteriia</taxon>
        <taxon>Flavobacteriales</taxon>
        <taxon>Flavobacteriaceae</taxon>
        <taxon>Leeuwenhoekiella</taxon>
    </lineage>
</organism>
<keyword evidence="1" id="KW-0472">Membrane</keyword>
<gene>
    <name evidence="3" type="ORF">DSL99_3209</name>
</gene>
<dbReference type="Pfam" id="PF04397">
    <property type="entry name" value="LytTR"/>
    <property type="match status" value="1"/>
</dbReference>
<sequence>MKGKYPFDPVLKRHFIIALGLFLWIFLFLFFTEPLDVGELQFKEKLVFLPIYSLVASAGYLVLLPLQSWLYAYHAKSWKLSSELLMLLAFSLLGLVLVRMVYLFVVIPYEPNPYSLSYFITAIYIPALLVVLPIIAAGRYGLGRYLEKRKEAQKITIAGSGNYEGFRLVWNQLIMITSADNYVEVIYTEDNRVKKHLIRNTLSAVASDLPQLLRVHRSFLINPDQYKYVNSENGKFKITMIHDLQCSVSNTYLPEVKAALNFTTN</sequence>
<dbReference type="Proteomes" id="UP000290608">
    <property type="component" value="Unassembled WGS sequence"/>
</dbReference>
<dbReference type="SMART" id="SM00850">
    <property type="entry name" value="LytTR"/>
    <property type="match status" value="1"/>
</dbReference>
<reference evidence="3 4" key="1">
    <citation type="submission" date="2018-07" db="EMBL/GenBank/DDBJ databases">
        <title>Leeuwenhoekiella genomics.</title>
        <authorList>
            <person name="Tahon G."/>
            <person name="Willems A."/>
        </authorList>
    </citation>
    <scope>NUCLEOTIDE SEQUENCE [LARGE SCALE GENOMIC DNA]</scope>
    <source>
        <strain evidence="3 4">LMG 1345</strain>
    </source>
</reference>
<feature type="transmembrane region" description="Helical" evidence="1">
    <location>
        <begin position="84"/>
        <end position="107"/>
    </location>
</feature>
<dbReference type="GO" id="GO:0000156">
    <property type="term" value="F:phosphorelay response regulator activity"/>
    <property type="evidence" value="ECO:0007669"/>
    <property type="project" value="InterPro"/>
</dbReference>
<evidence type="ECO:0000256" key="1">
    <source>
        <dbReference type="SAM" id="Phobius"/>
    </source>
</evidence>
<dbReference type="GO" id="GO:0003677">
    <property type="term" value="F:DNA binding"/>
    <property type="evidence" value="ECO:0007669"/>
    <property type="project" value="InterPro"/>
</dbReference>
<dbReference type="EMBL" id="QOVL01000018">
    <property type="protein sequence ID" value="RXG26899.1"/>
    <property type="molecule type" value="Genomic_DNA"/>
</dbReference>
<dbReference type="PANTHER" id="PTHR37299:SF1">
    <property type="entry name" value="STAGE 0 SPORULATION PROTEIN A HOMOLOG"/>
    <property type="match status" value="1"/>
</dbReference>
<accession>A0A4V1KS16</accession>